<sequence length="413" mass="43403">MRWPDFRRPVDTLIGAHGLSSFCLGLAMPYTAIYLAGRPGVGTAGVAVFFACSGGANLAVALLLSTGALRLGRIPLGILGTLLWLTGYLTVPAVGAMPTAIAAGMAVGAGQGGFMAAIIPLINGLITPEERRQVFARRYAVLNATLAAGSLLSGLLTLVLPRTIIPYFFLTNAVGILPLTVAIWLVRRHVAGPEASEDEDPAEPPLPLLGLWKVMLPVALFQLTAALFAFSQFDATAPLVSTRLMHMPLFMVSLMLFVDVIVVVIGQRPMTRRLENLPETAGLRIAVTLWVAGYVVAGLLAFAPTGARMAGLVLYVVLFGLGECAYSCSFHPWLISMVPDRELTKANATVNSMMGAGKFAGPSIGVGFAATGNATVVWLGLAASCTALTALTGLLTSRRQRRAIPVPAQHTNA</sequence>
<dbReference type="PANTHER" id="PTHR23517">
    <property type="entry name" value="RESISTANCE PROTEIN MDTM, PUTATIVE-RELATED-RELATED"/>
    <property type="match status" value="1"/>
</dbReference>
<dbReference type="PANTHER" id="PTHR23517:SF2">
    <property type="entry name" value="MULTIDRUG RESISTANCE PROTEIN MDTH"/>
    <property type="match status" value="1"/>
</dbReference>
<dbReference type="Pfam" id="PF07690">
    <property type="entry name" value="MFS_1"/>
    <property type="match status" value="1"/>
</dbReference>
<protein>
    <submittedName>
        <fullName evidence="8">MFS transporter</fullName>
    </submittedName>
</protein>
<feature type="transmembrane region" description="Helical" evidence="7">
    <location>
        <begin position="350"/>
        <end position="370"/>
    </location>
</feature>
<organism evidence="8 9">
    <name type="scientific">Streptomyces mangrovisoli</name>
    <dbReference type="NCBI Taxonomy" id="1428628"/>
    <lineage>
        <taxon>Bacteria</taxon>
        <taxon>Bacillati</taxon>
        <taxon>Actinomycetota</taxon>
        <taxon>Actinomycetes</taxon>
        <taxon>Kitasatosporales</taxon>
        <taxon>Streptomycetaceae</taxon>
        <taxon>Streptomyces</taxon>
    </lineage>
</organism>
<evidence type="ECO:0000256" key="3">
    <source>
        <dbReference type="ARBA" id="ARBA00022475"/>
    </source>
</evidence>
<feature type="transmembrane region" description="Helical" evidence="7">
    <location>
        <begin position="376"/>
        <end position="395"/>
    </location>
</feature>
<dbReference type="OrthoDB" id="4092551at2"/>
<dbReference type="AlphaFoldDB" id="A0A1J4NMK0"/>
<accession>A0A1J4NMK0</accession>
<feature type="transmembrane region" description="Helical" evidence="7">
    <location>
        <begin position="245"/>
        <end position="265"/>
    </location>
</feature>
<reference evidence="8" key="1">
    <citation type="submission" date="2016-10" db="EMBL/GenBank/DDBJ databases">
        <title>Genome sequence of Streptomyces mangrovisoli MUSC 149.</title>
        <authorList>
            <person name="Lee L.-H."/>
            <person name="Ser H.-L."/>
        </authorList>
    </citation>
    <scope>NUCLEOTIDE SEQUENCE [LARGE SCALE GENOMIC DNA]</scope>
    <source>
        <strain evidence="8">MUSC 149</strain>
    </source>
</reference>
<dbReference type="Proteomes" id="UP000034196">
    <property type="component" value="Unassembled WGS sequence"/>
</dbReference>
<evidence type="ECO:0000256" key="5">
    <source>
        <dbReference type="ARBA" id="ARBA00022989"/>
    </source>
</evidence>
<comment type="subcellular location">
    <subcellularLocation>
        <location evidence="1">Cell membrane</location>
        <topology evidence="1">Multi-pass membrane protein</topology>
    </subcellularLocation>
</comment>
<feature type="transmembrane region" description="Helical" evidence="7">
    <location>
        <begin position="41"/>
        <end position="64"/>
    </location>
</feature>
<evidence type="ECO:0000313" key="8">
    <source>
        <dbReference type="EMBL" id="OIJ63641.1"/>
    </source>
</evidence>
<evidence type="ECO:0000256" key="4">
    <source>
        <dbReference type="ARBA" id="ARBA00022692"/>
    </source>
</evidence>
<feature type="transmembrane region" description="Helical" evidence="7">
    <location>
        <begin position="12"/>
        <end position="35"/>
    </location>
</feature>
<evidence type="ECO:0000256" key="1">
    <source>
        <dbReference type="ARBA" id="ARBA00004651"/>
    </source>
</evidence>
<dbReference type="SUPFAM" id="SSF103473">
    <property type="entry name" value="MFS general substrate transporter"/>
    <property type="match status" value="1"/>
</dbReference>
<evidence type="ECO:0000256" key="2">
    <source>
        <dbReference type="ARBA" id="ARBA00022448"/>
    </source>
</evidence>
<feature type="transmembrane region" description="Helical" evidence="7">
    <location>
        <begin position="101"/>
        <end position="127"/>
    </location>
</feature>
<feature type="transmembrane region" description="Helical" evidence="7">
    <location>
        <begin position="214"/>
        <end position="233"/>
    </location>
</feature>
<keyword evidence="9" id="KW-1185">Reference proteome</keyword>
<comment type="caution">
    <text evidence="8">The sequence shown here is derived from an EMBL/GenBank/DDBJ whole genome shotgun (WGS) entry which is preliminary data.</text>
</comment>
<dbReference type="InterPro" id="IPR036259">
    <property type="entry name" value="MFS_trans_sf"/>
</dbReference>
<gene>
    <name evidence="8" type="ORF">WN71_033010</name>
</gene>
<feature type="transmembrane region" description="Helical" evidence="7">
    <location>
        <begin position="139"/>
        <end position="158"/>
    </location>
</feature>
<dbReference type="STRING" id="1428628.WN71_033010"/>
<keyword evidence="6 7" id="KW-0472">Membrane</keyword>
<feature type="transmembrane region" description="Helical" evidence="7">
    <location>
        <begin position="164"/>
        <end position="186"/>
    </location>
</feature>
<dbReference type="InterPro" id="IPR011701">
    <property type="entry name" value="MFS"/>
</dbReference>
<name>A0A1J4NMK0_9ACTN</name>
<keyword evidence="2" id="KW-0813">Transport</keyword>
<dbReference type="GO" id="GO:0005886">
    <property type="term" value="C:plasma membrane"/>
    <property type="evidence" value="ECO:0007669"/>
    <property type="project" value="UniProtKB-SubCell"/>
</dbReference>
<dbReference type="GO" id="GO:0022857">
    <property type="term" value="F:transmembrane transporter activity"/>
    <property type="evidence" value="ECO:0007669"/>
    <property type="project" value="InterPro"/>
</dbReference>
<proteinExistence type="predicted"/>
<evidence type="ECO:0000313" key="9">
    <source>
        <dbReference type="Proteomes" id="UP000034196"/>
    </source>
</evidence>
<keyword evidence="5 7" id="KW-1133">Transmembrane helix</keyword>
<dbReference type="RefSeq" id="WP_046591865.1">
    <property type="nucleotide sequence ID" value="NZ_LAVA02000097.1"/>
</dbReference>
<feature type="transmembrane region" description="Helical" evidence="7">
    <location>
        <begin position="285"/>
        <end position="303"/>
    </location>
</feature>
<feature type="transmembrane region" description="Helical" evidence="7">
    <location>
        <begin position="76"/>
        <end position="95"/>
    </location>
</feature>
<keyword evidence="3" id="KW-1003">Cell membrane</keyword>
<evidence type="ECO:0000256" key="6">
    <source>
        <dbReference type="ARBA" id="ARBA00023136"/>
    </source>
</evidence>
<dbReference type="InterPro" id="IPR050171">
    <property type="entry name" value="MFS_Transporters"/>
</dbReference>
<keyword evidence="4 7" id="KW-0812">Transmembrane</keyword>
<dbReference type="EMBL" id="LAVA02000097">
    <property type="protein sequence ID" value="OIJ63641.1"/>
    <property type="molecule type" value="Genomic_DNA"/>
</dbReference>
<dbReference type="Gene3D" id="1.20.1250.20">
    <property type="entry name" value="MFS general substrate transporter like domains"/>
    <property type="match status" value="1"/>
</dbReference>
<feature type="transmembrane region" description="Helical" evidence="7">
    <location>
        <begin position="309"/>
        <end position="329"/>
    </location>
</feature>
<evidence type="ECO:0000256" key="7">
    <source>
        <dbReference type="SAM" id="Phobius"/>
    </source>
</evidence>